<dbReference type="Proteomes" id="UP001551189">
    <property type="component" value="Unassembled WGS sequence"/>
</dbReference>
<name>A0ABV3B7B0_9ACTN</name>
<accession>A0ABV3B7B0</accession>
<comment type="caution">
    <text evidence="2">The sequence shown here is derived from an EMBL/GenBank/DDBJ whole genome shotgun (WGS) entry which is preliminary data.</text>
</comment>
<feature type="signal peptide" evidence="1">
    <location>
        <begin position="1"/>
        <end position="23"/>
    </location>
</feature>
<sequence length="56" mass="5971">MQAVIRKRTAVTACGFLLCGVLAAPAVSDVVSALTDHSEQTQVDAVRKKPKKAPRH</sequence>
<dbReference type="EMBL" id="JBEYXT010000198">
    <property type="protein sequence ID" value="MEU6805340.1"/>
    <property type="molecule type" value="Genomic_DNA"/>
</dbReference>
<keyword evidence="1" id="KW-0732">Signal</keyword>
<proteinExistence type="predicted"/>
<protein>
    <submittedName>
        <fullName evidence="2">Uncharacterized protein</fullName>
    </submittedName>
</protein>
<gene>
    <name evidence="2" type="ORF">ABZ931_30720</name>
</gene>
<feature type="chain" id="PRO_5046593370" evidence="1">
    <location>
        <begin position="24"/>
        <end position="56"/>
    </location>
</feature>
<organism evidence="2 3">
    <name type="scientific">Streptomyces neyagawaensis</name>
    <dbReference type="NCBI Taxonomy" id="42238"/>
    <lineage>
        <taxon>Bacteria</taxon>
        <taxon>Bacillati</taxon>
        <taxon>Actinomycetota</taxon>
        <taxon>Actinomycetes</taxon>
        <taxon>Kitasatosporales</taxon>
        <taxon>Streptomycetaceae</taxon>
        <taxon>Streptomyces</taxon>
    </lineage>
</organism>
<evidence type="ECO:0000256" key="1">
    <source>
        <dbReference type="SAM" id="SignalP"/>
    </source>
</evidence>
<evidence type="ECO:0000313" key="3">
    <source>
        <dbReference type="Proteomes" id="UP001551189"/>
    </source>
</evidence>
<evidence type="ECO:0000313" key="2">
    <source>
        <dbReference type="EMBL" id="MEU6805340.1"/>
    </source>
</evidence>
<keyword evidence="3" id="KW-1185">Reference proteome</keyword>
<reference evidence="2 3" key="1">
    <citation type="submission" date="2024-06" db="EMBL/GenBank/DDBJ databases">
        <title>The Natural Products Discovery Center: Release of the First 8490 Sequenced Strains for Exploring Actinobacteria Biosynthetic Diversity.</title>
        <authorList>
            <person name="Kalkreuter E."/>
            <person name="Kautsar S.A."/>
            <person name="Yang D."/>
            <person name="Bader C.D."/>
            <person name="Teijaro C.N."/>
            <person name="Fluegel L."/>
            <person name="Davis C.M."/>
            <person name="Simpson J.R."/>
            <person name="Lauterbach L."/>
            <person name="Steele A.D."/>
            <person name="Gui C."/>
            <person name="Meng S."/>
            <person name="Li G."/>
            <person name="Viehrig K."/>
            <person name="Ye F."/>
            <person name="Su P."/>
            <person name="Kiefer A.F."/>
            <person name="Nichols A."/>
            <person name="Cepeda A.J."/>
            <person name="Yan W."/>
            <person name="Fan B."/>
            <person name="Jiang Y."/>
            <person name="Adhikari A."/>
            <person name="Zheng C.-J."/>
            <person name="Schuster L."/>
            <person name="Cowan T.M."/>
            <person name="Smanski M.J."/>
            <person name="Chevrette M.G."/>
            <person name="De Carvalho L.P.S."/>
            <person name="Shen B."/>
        </authorList>
    </citation>
    <scope>NUCLEOTIDE SEQUENCE [LARGE SCALE GENOMIC DNA]</scope>
    <source>
        <strain evidence="2 3">NPDC046851</strain>
    </source>
</reference>
<dbReference type="RefSeq" id="WP_359699855.1">
    <property type="nucleotide sequence ID" value="NZ_JBEYXT010000198.1"/>
</dbReference>